<name>Q9BLC2_CAEEL</name>
<dbReference type="UCSC" id="F12E12.6">
    <property type="organism name" value="c. elegans"/>
</dbReference>
<dbReference type="AlphaFoldDB" id="Q9BLC2"/>
<dbReference type="SMR" id="Q9BLC2"/>
<protein>
    <submittedName>
        <fullName evidence="2">CCDC92 domain-containing protein</fullName>
    </submittedName>
</protein>
<dbReference type="EMBL" id="BX284602">
    <property type="protein sequence ID" value="CCD67484.1"/>
    <property type="molecule type" value="Genomic_DNA"/>
</dbReference>
<dbReference type="KEGG" id="cel:CELE_F12E12.6"/>
<dbReference type="CTD" id="184389"/>
<dbReference type="Bgee" id="WBGene00017407">
    <property type="expression patterns" value="Expressed in adult organism and 2 other cell types or tissues"/>
</dbReference>
<dbReference type="AGR" id="WB:WBGene00017407"/>
<sequence length="93" mass="11243">MRHAAQVLKNENQQLREQMKEFIHSKTMSIIQTQAELHHSLLLKTRVLNRTQSDLDKCMKHKEEMRSEMRRLNRKLKRAQEAKQNEDLNLKFC</sequence>
<dbReference type="GeneID" id="184389"/>
<evidence type="ECO:0000313" key="3">
    <source>
        <dbReference type="Proteomes" id="UP000001940"/>
    </source>
</evidence>
<accession>Q9BLC2</accession>
<evidence type="ECO:0000256" key="1">
    <source>
        <dbReference type="SAM" id="Coils"/>
    </source>
</evidence>
<dbReference type="DIP" id="DIP-27488N"/>
<evidence type="ECO:0000313" key="2">
    <source>
        <dbReference type="EMBL" id="CCD67484.1"/>
    </source>
</evidence>
<dbReference type="HOGENOM" id="CLU_2401628_0_0_1"/>
<reference evidence="2 3" key="1">
    <citation type="journal article" date="1998" name="Science">
        <title>Genome sequence of the nematode C. elegans: a platform for investigating biology.</title>
        <authorList>
            <consortium name="The C. elegans sequencing consortium"/>
            <person name="Sulson J.E."/>
            <person name="Waterston R."/>
        </authorList>
    </citation>
    <scope>NUCLEOTIDE SEQUENCE [LARGE SCALE GENOMIC DNA]</scope>
    <source>
        <strain evidence="2 3">Bristol N2</strain>
    </source>
</reference>
<keyword evidence="1" id="KW-0175">Coiled coil</keyword>
<proteinExistence type="predicted"/>
<dbReference type="RefSeq" id="NP_494636.2">
    <property type="nucleotide sequence ID" value="NM_062235.3"/>
</dbReference>
<dbReference type="InParanoid" id="Q9BLC2"/>
<dbReference type="Proteomes" id="UP000001940">
    <property type="component" value="Chromosome II"/>
</dbReference>
<keyword evidence="3" id="KW-1185">Reference proteome</keyword>
<gene>
    <name evidence="2" type="ORF">CELE_F12E12.6</name>
    <name evidence="2 4" type="ORF">F12E12.6</name>
</gene>
<feature type="coiled-coil region" evidence="1">
    <location>
        <begin position="1"/>
        <end position="89"/>
    </location>
</feature>
<dbReference type="WormBase" id="F12E12.6">
    <property type="protein sequence ID" value="CE35466"/>
    <property type="gene ID" value="WBGene00017407"/>
</dbReference>
<dbReference type="PaxDb" id="6239-F12E12.6"/>
<organism evidence="2 3">
    <name type="scientific">Caenorhabditis elegans</name>
    <dbReference type="NCBI Taxonomy" id="6239"/>
    <lineage>
        <taxon>Eukaryota</taxon>
        <taxon>Metazoa</taxon>
        <taxon>Ecdysozoa</taxon>
        <taxon>Nematoda</taxon>
        <taxon>Chromadorea</taxon>
        <taxon>Rhabditida</taxon>
        <taxon>Rhabditina</taxon>
        <taxon>Rhabditomorpha</taxon>
        <taxon>Rhabditoidea</taxon>
        <taxon>Rhabditidae</taxon>
        <taxon>Peloderinae</taxon>
        <taxon>Caenorhabditis</taxon>
    </lineage>
</organism>
<evidence type="ECO:0000313" key="4">
    <source>
        <dbReference type="WormBase" id="F12E12.6"/>
    </source>
</evidence>